<dbReference type="GO" id="GO:0005737">
    <property type="term" value="C:cytoplasm"/>
    <property type="evidence" value="ECO:0007669"/>
    <property type="project" value="TreeGrafter"/>
</dbReference>
<evidence type="ECO:0000313" key="2">
    <source>
        <dbReference type="EMBL" id="MBB4145921.1"/>
    </source>
</evidence>
<feature type="domain" description="Calcineurin-like phosphoesterase" evidence="1">
    <location>
        <begin position="9"/>
        <end position="169"/>
    </location>
</feature>
<dbReference type="Gene3D" id="3.60.21.10">
    <property type="match status" value="1"/>
</dbReference>
<accession>A0A7W6LK88</accession>
<dbReference type="InterPro" id="IPR050126">
    <property type="entry name" value="Ap4A_hydrolase"/>
</dbReference>
<dbReference type="EC" id="3.1.3.16" evidence="2"/>
<evidence type="ECO:0000313" key="3">
    <source>
        <dbReference type="Proteomes" id="UP000519897"/>
    </source>
</evidence>
<comment type="caution">
    <text evidence="2">The sequence shown here is derived from an EMBL/GenBank/DDBJ whole genome shotgun (WGS) entry which is preliminary data.</text>
</comment>
<sequence>MARHDRMGLLVLLGDYVDRGLNSAGVLFHLRQPSEKGLKRIALCGNHDDVFSALLDHPEKIMDWLSFGGRETLMSYGIDVQQLSERGQAKPSELVKLIADAVPEQDFIFTKDLPVSLRVGSYLFVHAGIRPGIGLDQQSDEDLMWIREPFLSQGSDIGLTVVHGHTPSEKPSIGPQRIGIDTKAYATGNLTVLRIDGDQATVL</sequence>
<gene>
    <name evidence="2" type="ORF">GGQ72_004487</name>
</gene>
<reference evidence="2 3" key="1">
    <citation type="submission" date="2020-08" db="EMBL/GenBank/DDBJ databases">
        <title>Genomic Encyclopedia of Type Strains, Phase IV (KMG-IV): sequencing the most valuable type-strain genomes for metagenomic binning, comparative biology and taxonomic classification.</title>
        <authorList>
            <person name="Goeker M."/>
        </authorList>
    </citation>
    <scope>NUCLEOTIDE SEQUENCE [LARGE SCALE GENOMIC DNA]</scope>
    <source>
        <strain evidence="2 3">DSM 29514</strain>
    </source>
</reference>
<name>A0A7W6LK88_9HYPH</name>
<dbReference type="InterPro" id="IPR004843">
    <property type="entry name" value="Calcineurin-like_PHP"/>
</dbReference>
<keyword evidence="3" id="KW-1185">Reference proteome</keyword>
<dbReference type="GO" id="GO:0008803">
    <property type="term" value="F:bis(5'-nucleosyl)-tetraphosphatase (symmetrical) activity"/>
    <property type="evidence" value="ECO:0007669"/>
    <property type="project" value="TreeGrafter"/>
</dbReference>
<dbReference type="Proteomes" id="UP000519897">
    <property type="component" value="Unassembled WGS sequence"/>
</dbReference>
<protein>
    <submittedName>
        <fullName evidence="2">Serine/threonine protein phosphatase 1</fullName>
        <ecNumber evidence="2">3.1.3.16</ecNumber>
    </submittedName>
</protein>
<keyword evidence="2" id="KW-0378">Hydrolase</keyword>
<proteinExistence type="predicted"/>
<dbReference type="SUPFAM" id="SSF56300">
    <property type="entry name" value="Metallo-dependent phosphatases"/>
    <property type="match status" value="1"/>
</dbReference>
<dbReference type="AlphaFoldDB" id="A0A7W6LK88"/>
<dbReference type="Pfam" id="PF00149">
    <property type="entry name" value="Metallophos"/>
    <property type="match status" value="1"/>
</dbReference>
<dbReference type="PANTHER" id="PTHR42850:SF4">
    <property type="entry name" value="ZINC-DEPENDENT ENDOPOLYPHOSPHATASE"/>
    <property type="match status" value="1"/>
</dbReference>
<dbReference type="InterPro" id="IPR029052">
    <property type="entry name" value="Metallo-depent_PP-like"/>
</dbReference>
<dbReference type="GO" id="GO:0004722">
    <property type="term" value="F:protein serine/threonine phosphatase activity"/>
    <property type="evidence" value="ECO:0007669"/>
    <property type="project" value="UniProtKB-EC"/>
</dbReference>
<dbReference type="GO" id="GO:0110154">
    <property type="term" value="P:RNA decapping"/>
    <property type="evidence" value="ECO:0007669"/>
    <property type="project" value="TreeGrafter"/>
</dbReference>
<organism evidence="2 3">
    <name type="scientific">Rhizobium rhizoryzae</name>
    <dbReference type="NCBI Taxonomy" id="451876"/>
    <lineage>
        <taxon>Bacteria</taxon>
        <taxon>Pseudomonadati</taxon>
        <taxon>Pseudomonadota</taxon>
        <taxon>Alphaproteobacteria</taxon>
        <taxon>Hyphomicrobiales</taxon>
        <taxon>Rhizobiaceae</taxon>
        <taxon>Rhizobium/Agrobacterium group</taxon>
        <taxon>Rhizobium</taxon>
    </lineage>
</organism>
<evidence type="ECO:0000259" key="1">
    <source>
        <dbReference type="Pfam" id="PF00149"/>
    </source>
</evidence>
<dbReference type="PANTHER" id="PTHR42850">
    <property type="entry name" value="METALLOPHOSPHOESTERASE"/>
    <property type="match status" value="1"/>
</dbReference>
<dbReference type="EMBL" id="JACIEC010000014">
    <property type="protein sequence ID" value="MBB4145921.1"/>
    <property type="molecule type" value="Genomic_DNA"/>
</dbReference>